<organism evidence="1 2">
    <name type="scientific">Vibrio stylophorae</name>
    <dbReference type="NCBI Taxonomy" id="659351"/>
    <lineage>
        <taxon>Bacteria</taxon>
        <taxon>Pseudomonadati</taxon>
        <taxon>Pseudomonadota</taxon>
        <taxon>Gammaproteobacteria</taxon>
        <taxon>Vibrionales</taxon>
        <taxon>Vibrionaceae</taxon>
        <taxon>Vibrio</taxon>
    </lineage>
</organism>
<dbReference type="Proteomes" id="UP000838672">
    <property type="component" value="Unassembled WGS sequence"/>
</dbReference>
<protein>
    <submittedName>
        <fullName evidence="1">Uncharacterized protein</fullName>
    </submittedName>
</protein>
<dbReference type="EMBL" id="CAKLDI010000001">
    <property type="protein sequence ID" value="CAH0534004.1"/>
    <property type="molecule type" value="Genomic_DNA"/>
</dbReference>
<proteinExistence type="predicted"/>
<evidence type="ECO:0000313" key="1">
    <source>
        <dbReference type="EMBL" id="CAH0534004.1"/>
    </source>
</evidence>
<evidence type="ECO:0000313" key="2">
    <source>
        <dbReference type="Proteomes" id="UP000838672"/>
    </source>
</evidence>
<comment type="caution">
    <text evidence="1">The sequence shown here is derived from an EMBL/GenBank/DDBJ whole genome shotgun (WGS) entry which is preliminary data.</text>
</comment>
<accession>A0ABM8ZUL2</accession>
<gene>
    <name evidence="1" type="ORF">VST7929_01886</name>
</gene>
<dbReference type="RefSeq" id="WP_237466414.1">
    <property type="nucleotide sequence ID" value="NZ_CAKLDI010000001.1"/>
</dbReference>
<sequence>MILPTDLYQSDAFRLAISECQLFRLKYPQGGQCNDGFALLGELTFVDGAALLKALDTLQVTYHIHREKPPIWSPPPLTVDAEQIWITYARSCVCLGYQTQIKINTSIPSLEFNFNAKSWYEVTLDDVKRAVSFEKMLRSLGLL</sequence>
<name>A0ABM8ZUL2_9VIBR</name>
<reference evidence="1" key="1">
    <citation type="submission" date="2021-11" db="EMBL/GenBank/DDBJ databases">
        <authorList>
            <person name="Rodrigo-Torres L."/>
            <person name="Arahal R. D."/>
            <person name="Lucena T."/>
        </authorList>
    </citation>
    <scope>NUCLEOTIDE SEQUENCE</scope>
    <source>
        <strain evidence="1">CECT 7929</strain>
    </source>
</reference>
<keyword evidence="2" id="KW-1185">Reference proteome</keyword>